<keyword evidence="4" id="KW-1015">Disulfide bond</keyword>
<comment type="subcellular location">
    <subcellularLocation>
        <location evidence="1">Secreted</location>
    </subcellularLocation>
</comment>
<evidence type="ECO:0000259" key="6">
    <source>
        <dbReference type="PROSITE" id="PS51895"/>
    </source>
</evidence>
<dbReference type="InterPro" id="IPR032382">
    <property type="entry name" value="AltA1"/>
</dbReference>
<feature type="domain" description="AA1-like" evidence="6">
    <location>
        <begin position="17"/>
        <end position="141"/>
    </location>
</feature>
<sequence length="147" mass="15598">MRFSSAATLGFAATALAAKETVTVSKLKIHSVGTPIKTTLESISFTLNGADAKNLKCSAKNVAYPDPEKILPCGDSDYSFLIWKGEKEQFGIMIYHDVGDAKADLRGGRDIKTNCDNSQGSGPADEICTQGKPVTFKIDGPVGITPN</sequence>
<comment type="caution">
    <text evidence="7">The sequence shown here is derived from an EMBL/GenBank/DDBJ whole genome shotgun (WGS) entry which is preliminary data.</text>
</comment>
<gene>
    <name evidence="7" type="ORF">BN850_0092160</name>
</gene>
<evidence type="ECO:0000256" key="2">
    <source>
        <dbReference type="ARBA" id="ARBA00022525"/>
    </source>
</evidence>
<evidence type="ECO:0000313" key="7">
    <source>
        <dbReference type="EMBL" id="CEG05077.1"/>
    </source>
</evidence>
<comment type="caution">
    <text evidence="5">Lacks conserved residue(s) required for the propagation of feature annotation.</text>
</comment>
<keyword evidence="3" id="KW-0732">Signal</keyword>
<dbReference type="PROSITE" id="PS51895">
    <property type="entry name" value="AA1"/>
    <property type="match status" value="1"/>
</dbReference>
<keyword evidence="2" id="KW-0964">Secreted</keyword>
<evidence type="ECO:0000256" key="4">
    <source>
        <dbReference type="ARBA" id="ARBA00023157"/>
    </source>
</evidence>
<dbReference type="Pfam" id="PF16541">
    <property type="entry name" value="AltA1"/>
    <property type="match status" value="1"/>
</dbReference>
<accession>A0A090MJ86</accession>
<dbReference type="GO" id="GO:0005576">
    <property type="term" value="C:extracellular region"/>
    <property type="evidence" value="ECO:0007669"/>
    <property type="project" value="UniProtKB-SubCell"/>
</dbReference>
<evidence type="ECO:0000256" key="1">
    <source>
        <dbReference type="ARBA" id="ARBA00004613"/>
    </source>
</evidence>
<name>A0A090MJ86_9HYPO</name>
<organism evidence="7">
    <name type="scientific">Fusarium clavum</name>
    <dbReference type="NCBI Taxonomy" id="2594811"/>
    <lineage>
        <taxon>Eukaryota</taxon>
        <taxon>Fungi</taxon>
        <taxon>Dikarya</taxon>
        <taxon>Ascomycota</taxon>
        <taxon>Pezizomycotina</taxon>
        <taxon>Sordariomycetes</taxon>
        <taxon>Hypocreomycetidae</taxon>
        <taxon>Hypocreales</taxon>
        <taxon>Nectriaceae</taxon>
        <taxon>Fusarium</taxon>
        <taxon>Fusarium incarnatum-equiseti species complex</taxon>
    </lineage>
</organism>
<evidence type="ECO:0000256" key="5">
    <source>
        <dbReference type="PROSITE-ProRule" id="PRU01243"/>
    </source>
</evidence>
<reference evidence="7" key="1">
    <citation type="submission" date="2013-05" db="EMBL/GenBank/DDBJ databases">
        <title>Draft genome sequences of six wheat associated Fusarium spp. isolates.</title>
        <authorList>
            <person name="Moolhuijzen P.M."/>
            <person name="Manners J.M."/>
            <person name="Wilcox S."/>
            <person name="Bellgard M.I."/>
            <person name="Gardiner D.M."/>
        </authorList>
    </citation>
    <scope>NUCLEOTIDE SEQUENCE</scope>
    <source>
        <strain evidence="7">CS3069</strain>
    </source>
</reference>
<dbReference type="EMBL" id="CBMI010002839">
    <property type="protein sequence ID" value="CEG05077.1"/>
    <property type="molecule type" value="Genomic_DNA"/>
</dbReference>
<protein>
    <submittedName>
        <fullName evidence="7">WGS project CBMI000000000 data, contig CS3069_c002841</fullName>
    </submittedName>
</protein>
<dbReference type="Gene3D" id="2.40.350.20">
    <property type="match status" value="1"/>
</dbReference>
<proteinExistence type="predicted"/>
<evidence type="ECO:0000256" key="3">
    <source>
        <dbReference type="ARBA" id="ARBA00022729"/>
    </source>
</evidence>
<dbReference type="AlphaFoldDB" id="A0A090MJ86"/>